<dbReference type="EMBL" id="LILC01000013">
    <property type="protein sequence ID" value="KOO46090.1"/>
    <property type="molecule type" value="Genomic_DNA"/>
</dbReference>
<sequence length="225" mass="25959">MNDNLINTYEEAKQVVSELGFLPLAPLFPEFPSLQSITNRECWYTDEPNDPWTWRTKFAADGVAAYGKFVKKKSILISKELFPLVQVLLGSEDSLKERYENGNLSKEALQLFDIIEANEGIDTRLLRTQAEMREKEKKKRFDQALVELQGNMDIVVSGIKEKHNELGEKKSWSSTSFETMTHWVQKNRVETFRGTKKEAKELLYKHFSAVTTPPAFAKFKKLFAL</sequence>
<proteinExistence type="predicted"/>
<evidence type="ECO:0000313" key="1">
    <source>
        <dbReference type="EMBL" id="KOO46090.1"/>
    </source>
</evidence>
<protein>
    <submittedName>
        <fullName evidence="1">Uncharacterized protein</fullName>
    </submittedName>
</protein>
<organism evidence="1 2">
    <name type="scientific">Priestia koreensis</name>
    <dbReference type="NCBI Taxonomy" id="284581"/>
    <lineage>
        <taxon>Bacteria</taxon>
        <taxon>Bacillati</taxon>
        <taxon>Bacillota</taxon>
        <taxon>Bacilli</taxon>
        <taxon>Bacillales</taxon>
        <taxon>Bacillaceae</taxon>
        <taxon>Priestia</taxon>
    </lineage>
</organism>
<dbReference type="AlphaFoldDB" id="A0A0M0L4U5"/>
<dbReference type="PATRIC" id="fig|284581.3.peg.1956"/>
<evidence type="ECO:0000313" key="2">
    <source>
        <dbReference type="Proteomes" id="UP000037558"/>
    </source>
</evidence>
<dbReference type="OrthoDB" id="1067148at2"/>
<gene>
    <name evidence="1" type="ORF">AMD01_09435</name>
</gene>
<comment type="caution">
    <text evidence="1">The sequence shown here is derived from an EMBL/GenBank/DDBJ whole genome shotgun (WGS) entry which is preliminary data.</text>
</comment>
<reference evidence="2" key="1">
    <citation type="submission" date="2015-08" db="EMBL/GenBank/DDBJ databases">
        <title>Fjat-14210 dsm16467.</title>
        <authorList>
            <person name="Liu B."/>
            <person name="Wang J."/>
            <person name="Zhu Y."/>
            <person name="Liu G."/>
            <person name="Chen Q."/>
            <person name="Chen Z."/>
            <person name="Lan J."/>
            <person name="Che J."/>
            <person name="Ge C."/>
            <person name="Shi H."/>
            <person name="Pan Z."/>
            <person name="Liu X."/>
        </authorList>
    </citation>
    <scope>NUCLEOTIDE SEQUENCE [LARGE SCALE GENOMIC DNA]</scope>
    <source>
        <strain evidence="2">DSM 16467</strain>
    </source>
</reference>
<keyword evidence="2" id="KW-1185">Reference proteome</keyword>
<dbReference type="STRING" id="284581.AMD01_09435"/>
<dbReference type="Pfam" id="PF24741">
    <property type="entry name" value="AlkZ-rel"/>
    <property type="match status" value="1"/>
</dbReference>
<dbReference type="InterPro" id="IPR056298">
    <property type="entry name" value="AlkZ-rel"/>
</dbReference>
<dbReference type="RefSeq" id="WP_053401153.1">
    <property type="nucleotide sequence ID" value="NZ_JAUKEN010000001.1"/>
</dbReference>
<name>A0A0M0L4U5_9BACI</name>
<dbReference type="Proteomes" id="UP000037558">
    <property type="component" value="Unassembled WGS sequence"/>
</dbReference>
<accession>A0A0M0L4U5</accession>